<dbReference type="PANTHER" id="PTHR14218">
    <property type="entry name" value="PROTEASE S8 TRIPEPTIDYL PEPTIDASE I CLN2"/>
    <property type="match status" value="1"/>
</dbReference>
<feature type="domain" description="Peptidase S53" evidence="10">
    <location>
        <begin position="229"/>
        <end position="640"/>
    </location>
</feature>
<evidence type="ECO:0000313" key="12">
    <source>
        <dbReference type="Proteomes" id="UP000800200"/>
    </source>
</evidence>
<keyword evidence="9" id="KW-0732">Signal</keyword>
<evidence type="ECO:0000256" key="9">
    <source>
        <dbReference type="SAM" id="SignalP"/>
    </source>
</evidence>
<keyword evidence="6 8" id="KW-0106">Calcium</keyword>
<dbReference type="GO" id="GO:0008240">
    <property type="term" value="F:tripeptidyl-peptidase activity"/>
    <property type="evidence" value="ECO:0007669"/>
    <property type="project" value="TreeGrafter"/>
</dbReference>
<feature type="binding site" evidence="8">
    <location>
        <position position="599"/>
    </location>
    <ligand>
        <name>Ca(2+)</name>
        <dbReference type="ChEBI" id="CHEBI:29108"/>
    </ligand>
</feature>
<evidence type="ECO:0000259" key="10">
    <source>
        <dbReference type="PROSITE" id="PS51695"/>
    </source>
</evidence>
<comment type="cofactor">
    <cofactor evidence="8">
        <name>Ca(2+)</name>
        <dbReference type="ChEBI" id="CHEBI:29108"/>
    </cofactor>
    <text evidence="8">Binds 1 Ca(2+) ion per subunit.</text>
</comment>
<feature type="active site" description="Charge relay system" evidence="8">
    <location>
        <position position="306"/>
    </location>
</feature>
<evidence type="ECO:0000313" key="11">
    <source>
        <dbReference type="EMBL" id="KAF2175968.1"/>
    </source>
</evidence>
<dbReference type="OrthoDB" id="409122at2759"/>
<dbReference type="AlphaFoldDB" id="A0A6A6DBY6"/>
<accession>A0A6A6DBY6</accession>
<feature type="active site" description="Charge relay system" evidence="8">
    <location>
        <position position="310"/>
    </location>
</feature>
<dbReference type="Gene3D" id="3.40.50.200">
    <property type="entry name" value="Peptidase S8/S53 domain"/>
    <property type="match status" value="1"/>
</dbReference>
<keyword evidence="4 8" id="KW-0378">Hydrolase</keyword>
<protein>
    <submittedName>
        <fullName evidence="11">Subtilisin-like protein</fullName>
    </submittedName>
</protein>
<keyword evidence="7" id="KW-0865">Zymogen</keyword>
<dbReference type="PANTHER" id="PTHR14218:SF19">
    <property type="entry name" value="SERINE PROTEASE AORO, PUTATIVE (AFU_ORTHOLOGUE AFUA_6G10250)-RELATED"/>
    <property type="match status" value="1"/>
</dbReference>
<keyword evidence="3 8" id="KW-0479">Metal-binding</keyword>
<sequence length="641" mass="70494">MHFTILLLLYPFTAYAFTTRHETHSVHEKRTENTRLWKRLPSPVDLEIAVPLSIALSQRNLESAGNDLLSISEPSSPLYGHHWSPAKVMARFSPTHQSISAVIRWLEESGIDRKRIKLSNSRDWLLLNTTIREAQQLLKTEYYQYIRQNRDEIYLGCEEYRLPDSIRRHIVFVLPTVHIGVGAKLDYRHTARAPTRRASRYAPSIQTLARRQVTRGNDVSLNLSNCHNLITPNCLRAMYHLPISKGSHPANSFGIFQPTFASWLPFDLDSFFSLFAPSLIGRRPTMVSVNEGSWQDSIQHTVFNLEANLDFEYAMALSAPLPLINYQVAGMFSPLLAAFDPFHCDRRNISLSGGFTDAYAINDTRPYNNDSSCRTLRPPAVLSISYAENEAELPPSYRLRQCIDFLKLGLMGTTVIVSSGDCGPSGQACECVDLTSGRLNGKTNSGAFGLTFPASCPYVTAVGGTQLPPNGSVTDREVAFYYTGTDQIGTSGGGFSNLFPVPAYQAEATAAYLAAEGPGLSNISFFSPKGRGVPDVAAHAANYVVAVNGNLTTAFGTSGSAPVFASIIAMVNDARLRAGKSTVGFLNPLLYSNKDVMNDVVQGVSYGCGREAFRAREGWDPVTGLGTPDYRKLVDLYLSIP</sequence>
<evidence type="ECO:0000256" key="7">
    <source>
        <dbReference type="ARBA" id="ARBA00023145"/>
    </source>
</evidence>
<evidence type="ECO:0000256" key="2">
    <source>
        <dbReference type="ARBA" id="ARBA00022670"/>
    </source>
</evidence>
<proteinExistence type="predicted"/>
<dbReference type="Pfam" id="PF09286">
    <property type="entry name" value="Pro-kuma_activ"/>
    <property type="match status" value="1"/>
</dbReference>
<dbReference type="InterPro" id="IPR050819">
    <property type="entry name" value="Tripeptidyl-peptidase_I"/>
</dbReference>
<keyword evidence="5 8" id="KW-0720">Serine protease</keyword>
<keyword evidence="12" id="KW-1185">Reference proteome</keyword>
<evidence type="ECO:0000256" key="3">
    <source>
        <dbReference type="ARBA" id="ARBA00022723"/>
    </source>
</evidence>
<dbReference type="GO" id="GO:0046872">
    <property type="term" value="F:metal ion binding"/>
    <property type="evidence" value="ECO:0007669"/>
    <property type="project" value="UniProtKB-UniRule"/>
</dbReference>
<comment type="subcellular location">
    <subcellularLocation>
        <location evidence="1">Secreted</location>
        <location evidence="1">Extracellular space</location>
    </subcellularLocation>
</comment>
<dbReference type="SUPFAM" id="SSF52743">
    <property type="entry name" value="Subtilisin-like"/>
    <property type="match status" value="1"/>
</dbReference>
<dbReference type="InterPro" id="IPR036852">
    <property type="entry name" value="Peptidase_S8/S53_dom_sf"/>
</dbReference>
<dbReference type="GO" id="GO:0006508">
    <property type="term" value="P:proteolysis"/>
    <property type="evidence" value="ECO:0007669"/>
    <property type="project" value="UniProtKB-KW"/>
</dbReference>
<dbReference type="Proteomes" id="UP000800200">
    <property type="component" value="Unassembled WGS sequence"/>
</dbReference>
<feature type="signal peptide" evidence="9">
    <location>
        <begin position="1"/>
        <end position="16"/>
    </location>
</feature>
<feature type="chain" id="PRO_5025464775" evidence="9">
    <location>
        <begin position="17"/>
        <end position="641"/>
    </location>
</feature>
<dbReference type="InterPro" id="IPR015366">
    <property type="entry name" value="S53_propep"/>
</dbReference>
<dbReference type="CDD" id="cd04056">
    <property type="entry name" value="Peptidases_S53"/>
    <property type="match status" value="1"/>
</dbReference>
<gene>
    <name evidence="11" type="ORF">K469DRAFT_700551</name>
</gene>
<name>A0A6A6DBY6_9PEZI</name>
<dbReference type="EMBL" id="ML994718">
    <property type="protein sequence ID" value="KAF2175968.1"/>
    <property type="molecule type" value="Genomic_DNA"/>
</dbReference>
<organism evidence="11 12">
    <name type="scientific">Zopfia rhizophila CBS 207.26</name>
    <dbReference type="NCBI Taxonomy" id="1314779"/>
    <lineage>
        <taxon>Eukaryota</taxon>
        <taxon>Fungi</taxon>
        <taxon>Dikarya</taxon>
        <taxon>Ascomycota</taxon>
        <taxon>Pezizomycotina</taxon>
        <taxon>Dothideomycetes</taxon>
        <taxon>Dothideomycetes incertae sedis</taxon>
        <taxon>Zopfiaceae</taxon>
        <taxon>Zopfia</taxon>
    </lineage>
</organism>
<dbReference type="GO" id="GO:0005576">
    <property type="term" value="C:extracellular region"/>
    <property type="evidence" value="ECO:0007669"/>
    <property type="project" value="UniProtKB-SubCell"/>
</dbReference>
<feature type="active site" description="Charge relay system" evidence="8">
    <location>
        <position position="558"/>
    </location>
</feature>
<dbReference type="CDD" id="cd11377">
    <property type="entry name" value="Pro-peptidase_S53"/>
    <property type="match status" value="1"/>
</dbReference>
<dbReference type="PROSITE" id="PS51695">
    <property type="entry name" value="SEDOLISIN"/>
    <property type="match status" value="1"/>
</dbReference>
<dbReference type="GO" id="GO:0004252">
    <property type="term" value="F:serine-type endopeptidase activity"/>
    <property type="evidence" value="ECO:0007669"/>
    <property type="project" value="UniProtKB-UniRule"/>
</dbReference>
<evidence type="ECO:0000256" key="8">
    <source>
        <dbReference type="PROSITE-ProRule" id="PRU01032"/>
    </source>
</evidence>
<feature type="binding site" evidence="8">
    <location>
        <position position="620"/>
    </location>
    <ligand>
        <name>Ca(2+)</name>
        <dbReference type="ChEBI" id="CHEBI:29108"/>
    </ligand>
</feature>
<dbReference type="InterPro" id="IPR030400">
    <property type="entry name" value="Sedolisin_dom"/>
</dbReference>
<evidence type="ECO:0000256" key="6">
    <source>
        <dbReference type="ARBA" id="ARBA00022837"/>
    </source>
</evidence>
<evidence type="ECO:0000256" key="1">
    <source>
        <dbReference type="ARBA" id="ARBA00004239"/>
    </source>
</evidence>
<dbReference type="SMART" id="SM00944">
    <property type="entry name" value="Pro-kuma_activ"/>
    <property type="match status" value="1"/>
</dbReference>
<reference evidence="11" key="1">
    <citation type="journal article" date="2020" name="Stud. Mycol.">
        <title>101 Dothideomycetes genomes: a test case for predicting lifestyles and emergence of pathogens.</title>
        <authorList>
            <person name="Haridas S."/>
            <person name="Albert R."/>
            <person name="Binder M."/>
            <person name="Bloem J."/>
            <person name="Labutti K."/>
            <person name="Salamov A."/>
            <person name="Andreopoulos B."/>
            <person name="Baker S."/>
            <person name="Barry K."/>
            <person name="Bills G."/>
            <person name="Bluhm B."/>
            <person name="Cannon C."/>
            <person name="Castanera R."/>
            <person name="Culley D."/>
            <person name="Daum C."/>
            <person name="Ezra D."/>
            <person name="Gonzalez J."/>
            <person name="Henrissat B."/>
            <person name="Kuo A."/>
            <person name="Liang C."/>
            <person name="Lipzen A."/>
            <person name="Lutzoni F."/>
            <person name="Magnuson J."/>
            <person name="Mondo S."/>
            <person name="Nolan M."/>
            <person name="Ohm R."/>
            <person name="Pangilinan J."/>
            <person name="Park H.-J."/>
            <person name="Ramirez L."/>
            <person name="Alfaro M."/>
            <person name="Sun H."/>
            <person name="Tritt A."/>
            <person name="Yoshinaga Y."/>
            <person name="Zwiers L.-H."/>
            <person name="Turgeon B."/>
            <person name="Goodwin S."/>
            <person name="Spatafora J."/>
            <person name="Crous P."/>
            <person name="Grigoriev I."/>
        </authorList>
    </citation>
    <scope>NUCLEOTIDE SEQUENCE</scope>
    <source>
        <strain evidence="11">CBS 207.26</strain>
    </source>
</reference>
<keyword evidence="2 8" id="KW-0645">Protease</keyword>
<evidence type="ECO:0000256" key="5">
    <source>
        <dbReference type="ARBA" id="ARBA00022825"/>
    </source>
</evidence>
<feature type="binding site" evidence="8">
    <location>
        <position position="618"/>
    </location>
    <ligand>
        <name>Ca(2+)</name>
        <dbReference type="ChEBI" id="CHEBI:29108"/>
    </ligand>
</feature>
<feature type="binding site" evidence="8">
    <location>
        <position position="600"/>
    </location>
    <ligand>
        <name>Ca(2+)</name>
        <dbReference type="ChEBI" id="CHEBI:29108"/>
    </ligand>
</feature>
<dbReference type="SUPFAM" id="SSF54897">
    <property type="entry name" value="Protease propeptides/inhibitors"/>
    <property type="match status" value="1"/>
</dbReference>
<evidence type="ECO:0000256" key="4">
    <source>
        <dbReference type="ARBA" id="ARBA00022801"/>
    </source>
</evidence>